<comment type="subcellular location">
    <subcellularLocation>
        <location evidence="1">Cell membrane</location>
        <topology evidence="1">Multi-pass membrane protein</topology>
    </subcellularLocation>
</comment>
<comment type="caution">
    <text evidence="10">The sequence shown here is derived from an EMBL/GenBank/DDBJ whole genome shotgun (WGS) entry which is preliminary data.</text>
</comment>
<keyword evidence="11" id="KW-1185">Reference proteome</keyword>
<keyword evidence="6 7" id="KW-0472">Membrane</keyword>
<dbReference type="InterPro" id="IPR003593">
    <property type="entry name" value="AAA+_ATPase"/>
</dbReference>
<feature type="transmembrane region" description="Helical" evidence="7">
    <location>
        <begin position="21"/>
        <end position="47"/>
    </location>
</feature>
<dbReference type="InterPro" id="IPR027417">
    <property type="entry name" value="P-loop_NTPase"/>
</dbReference>
<dbReference type="SUPFAM" id="SSF90123">
    <property type="entry name" value="ABC transporter transmembrane region"/>
    <property type="match status" value="1"/>
</dbReference>
<evidence type="ECO:0000259" key="9">
    <source>
        <dbReference type="PROSITE" id="PS50929"/>
    </source>
</evidence>
<keyword evidence="5 7" id="KW-1133">Transmembrane helix</keyword>
<reference evidence="10" key="1">
    <citation type="submission" date="2022-10" db="EMBL/GenBank/DDBJ databases">
        <authorList>
            <person name="Yu W.X."/>
        </authorList>
    </citation>
    <scope>NUCLEOTIDE SEQUENCE</scope>
    <source>
        <strain evidence="10">D04</strain>
    </source>
</reference>
<feature type="transmembrane region" description="Helical" evidence="7">
    <location>
        <begin position="169"/>
        <end position="187"/>
    </location>
</feature>
<feature type="transmembrane region" description="Helical" evidence="7">
    <location>
        <begin position="67"/>
        <end position="90"/>
    </location>
</feature>
<dbReference type="AlphaFoldDB" id="A0AAE3MDQ3"/>
<dbReference type="InterPro" id="IPR036640">
    <property type="entry name" value="ABC1_TM_sf"/>
</dbReference>
<feature type="transmembrane region" description="Helical" evidence="7">
    <location>
        <begin position="254"/>
        <end position="274"/>
    </location>
</feature>
<dbReference type="SUPFAM" id="SSF52540">
    <property type="entry name" value="P-loop containing nucleoside triphosphate hydrolases"/>
    <property type="match status" value="1"/>
</dbReference>
<feature type="domain" description="ABC transporter" evidence="8">
    <location>
        <begin position="350"/>
        <end position="590"/>
    </location>
</feature>
<evidence type="ECO:0000259" key="8">
    <source>
        <dbReference type="PROSITE" id="PS50893"/>
    </source>
</evidence>
<dbReference type="PANTHER" id="PTHR43394:SF1">
    <property type="entry name" value="ATP-BINDING CASSETTE SUB-FAMILY B MEMBER 10, MITOCHONDRIAL"/>
    <property type="match status" value="1"/>
</dbReference>
<dbReference type="GO" id="GO:0015421">
    <property type="term" value="F:ABC-type oligopeptide transporter activity"/>
    <property type="evidence" value="ECO:0007669"/>
    <property type="project" value="TreeGrafter"/>
</dbReference>
<evidence type="ECO:0000256" key="5">
    <source>
        <dbReference type="ARBA" id="ARBA00022989"/>
    </source>
</evidence>
<evidence type="ECO:0000256" key="2">
    <source>
        <dbReference type="ARBA" id="ARBA00022692"/>
    </source>
</evidence>
<dbReference type="Pfam" id="PF00005">
    <property type="entry name" value="ABC_tran"/>
    <property type="match status" value="1"/>
</dbReference>
<feature type="domain" description="ABC transmembrane type-1" evidence="9">
    <location>
        <begin position="24"/>
        <end position="314"/>
    </location>
</feature>
<dbReference type="GO" id="GO:0005524">
    <property type="term" value="F:ATP binding"/>
    <property type="evidence" value="ECO:0007669"/>
    <property type="project" value="UniProtKB-KW"/>
</dbReference>
<organism evidence="10 11">
    <name type="scientific">Plebeiibacterium marinum</name>
    <dbReference type="NCBI Taxonomy" id="2992111"/>
    <lineage>
        <taxon>Bacteria</taxon>
        <taxon>Pseudomonadati</taxon>
        <taxon>Bacteroidota</taxon>
        <taxon>Bacteroidia</taxon>
        <taxon>Marinilabiliales</taxon>
        <taxon>Marinilabiliaceae</taxon>
        <taxon>Plebeiibacterium</taxon>
    </lineage>
</organism>
<feature type="transmembrane region" description="Helical" evidence="7">
    <location>
        <begin position="142"/>
        <end position="163"/>
    </location>
</feature>
<evidence type="ECO:0000313" key="11">
    <source>
        <dbReference type="Proteomes" id="UP001207408"/>
    </source>
</evidence>
<keyword evidence="4 10" id="KW-0067">ATP-binding</keyword>
<gene>
    <name evidence="10" type="ORF">OM074_10085</name>
</gene>
<dbReference type="RefSeq" id="WP_301199348.1">
    <property type="nucleotide sequence ID" value="NZ_JAPDPI010000018.1"/>
</dbReference>
<dbReference type="GO" id="GO:0016887">
    <property type="term" value="F:ATP hydrolysis activity"/>
    <property type="evidence" value="ECO:0007669"/>
    <property type="project" value="InterPro"/>
</dbReference>
<evidence type="ECO:0000256" key="6">
    <source>
        <dbReference type="ARBA" id="ARBA00023136"/>
    </source>
</evidence>
<dbReference type="Proteomes" id="UP001207408">
    <property type="component" value="Unassembled WGS sequence"/>
</dbReference>
<keyword evidence="3" id="KW-0547">Nucleotide-binding</keyword>
<evidence type="ECO:0000256" key="7">
    <source>
        <dbReference type="SAM" id="Phobius"/>
    </source>
</evidence>
<dbReference type="PANTHER" id="PTHR43394">
    <property type="entry name" value="ATP-DEPENDENT PERMEASE MDL1, MITOCHONDRIAL"/>
    <property type="match status" value="1"/>
</dbReference>
<evidence type="ECO:0000313" key="10">
    <source>
        <dbReference type="EMBL" id="MCW3805976.1"/>
    </source>
</evidence>
<dbReference type="SMART" id="SM00382">
    <property type="entry name" value="AAA"/>
    <property type="match status" value="1"/>
</dbReference>
<evidence type="ECO:0000256" key="4">
    <source>
        <dbReference type="ARBA" id="ARBA00022840"/>
    </source>
</evidence>
<dbReference type="Gene3D" id="1.20.1560.10">
    <property type="entry name" value="ABC transporter type 1, transmembrane domain"/>
    <property type="match status" value="1"/>
</dbReference>
<proteinExistence type="predicted"/>
<name>A0AAE3MDQ3_9BACT</name>
<dbReference type="InterPro" id="IPR017871">
    <property type="entry name" value="ABC_transporter-like_CS"/>
</dbReference>
<dbReference type="Gene3D" id="3.40.50.300">
    <property type="entry name" value="P-loop containing nucleotide triphosphate hydrolases"/>
    <property type="match status" value="1"/>
</dbReference>
<dbReference type="PROSITE" id="PS00211">
    <property type="entry name" value="ABC_TRANSPORTER_1"/>
    <property type="match status" value="1"/>
</dbReference>
<dbReference type="PROSITE" id="PS50929">
    <property type="entry name" value="ABC_TM1F"/>
    <property type="match status" value="1"/>
</dbReference>
<sequence>MRINSNNIYRALRLVWESSRKWSIINFFFVILKGLMPLMLIFVVQWLVDEVAGLYGQGSNGVYSALFRVLFFAGVVFVVNAFCNAVAGIVREKHSFFISDQVQNMIHSRTTSFYFANYEDHKFQDVYYRAVNEASYRPSHTYYSFIGLVQNGISLLLIAGLLASLHWSMIIALLIVAFLIISIRLKYSQRVYRFKREHTEDERCVGYYNRLLTGKEFAKELRVFNLAGIFKARFEQRKDSLRNKRFALSKLKTFYELGVQLLTTCVLLVVFAFVSNEAIQGNITQGQMVMYFLALYRGYNFLQDFLGRISSLYEDGLFLKNFFEFLDYDLIKTKKVGRETLFPEKLRKGIVVKDLSFKYPNSARRVFDKVNFKILPGETVAFVGANGAGKSTLVKLLCGLYQPNEGNVFFDDVDLATIKPESLAENVSVVFQDFMLYNISARENIWLGDVNKDILHVGIEESAKKSGVHNLLNDLPSGYETTLGTLFKDSEMLSVGEWQRLALSRSFFNDAQVVILDEPTSSMDAQTESMLVENFKRITAHTTSIIISHRMSTIKLADRVVVIDGHGIAEEGAPEQLMKQKGVFYRMMEGAHRAGQIGKNDIMG</sequence>
<evidence type="ECO:0000256" key="1">
    <source>
        <dbReference type="ARBA" id="ARBA00004651"/>
    </source>
</evidence>
<dbReference type="PROSITE" id="PS50893">
    <property type="entry name" value="ABC_TRANSPORTER_2"/>
    <property type="match status" value="1"/>
</dbReference>
<protein>
    <submittedName>
        <fullName evidence="10">ABC transporter ATP-binding protein/permease</fullName>
    </submittedName>
</protein>
<accession>A0AAE3MDQ3</accession>
<keyword evidence="2 7" id="KW-0812">Transmembrane</keyword>
<dbReference type="GO" id="GO:0005886">
    <property type="term" value="C:plasma membrane"/>
    <property type="evidence" value="ECO:0007669"/>
    <property type="project" value="UniProtKB-SubCell"/>
</dbReference>
<dbReference type="CDD" id="cd03228">
    <property type="entry name" value="ABCC_MRP_Like"/>
    <property type="match status" value="1"/>
</dbReference>
<dbReference type="InterPro" id="IPR011527">
    <property type="entry name" value="ABC1_TM_dom"/>
</dbReference>
<dbReference type="InterPro" id="IPR003439">
    <property type="entry name" value="ABC_transporter-like_ATP-bd"/>
</dbReference>
<dbReference type="InterPro" id="IPR039421">
    <property type="entry name" value="Type_1_exporter"/>
</dbReference>
<dbReference type="EMBL" id="JAPDPI010000018">
    <property type="protein sequence ID" value="MCW3805976.1"/>
    <property type="molecule type" value="Genomic_DNA"/>
</dbReference>
<evidence type="ECO:0000256" key="3">
    <source>
        <dbReference type="ARBA" id="ARBA00022741"/>
    </source>
</evidence>